<reference evidence="1 2" key="1">
    <citation type="submission" date="2009-02" db="EMBL/GenBank/DDBJ databases">
        <title>Sequencing of the draft genome and assembly of Dethiobacter alkaliphilus AHT 1.</title>
        <authorList>
            <consortium name="US DOE Joint Genome Institute (JGI-PGF)"/>
            <person name="Lucas S."/>
            <person name="Copeland A."/>
            <person name="Lapidus A."/>
            <person name="Glavina del Rio T."/>
            <person name="Dalin E."/>
            <person name="Tice H."/>
            <person name="Bruce D."/>
            <person name="Goodwin L."/>
            <person name="Pitluck S."/>
            <person name="Larimer F."/>
            <person name="Land M.L."/>
            <person name="Hauser L."/>
            <person name="Muyzer G."/>
        </authorList>
    </citation>
    <scope>NUCLEOTIDE SEQUENCE [LARGE SCALE GENOMIC DNA]</scope>
    <source>
        <strain evidence="1 2">AHT 1</strain>
    </source>
</reference>
<dbReference type="EMBL" id="ACJM01000004">
    <property type="protein sequence ID" value="EEG78149.1"/>
    <property type="molecule type" value="Genomic_DNA"/>
</dbReference>
<evidence type="ECO:0000313" key="2">
    <source>
        <dbReference type="Proteomes" id="UP000006443"/>
    </source>
</evidence>
<dbReference type="RefSeq" id="WP_008515485.1">
    <property type="nucleotide sequence ID" value="NZ_ACJM01000004.1"/>
</dbReference>
<dbReference type="Pfam" id="PF07456">
    <property type="entry name" value="Hpre_diP_synt_I"/>
    <property type="match status" value="1"/>
</dbReference>
<dbReference type="PIRSF" id="PIRSF027391">
    <property type="entry name" value="Hpre_diP_synt_I"/>
    <property type="match status" value="1"/>
</dbReference>
<sequence>MMQTRKLTHIAILITFALVIHTVEAMVPVPMIVPGAKLGLANVITLLTFVIYGFKSAMFIAVIRAILGSIFIGNFLGFGFFLSFGGAVLSTLAMALGISLWRRGAVSLIAVSIMGAVAHNTAQVLIASILIQNINLLRLYLPLLLFLALPTGFFTGLVVIYAEKALSKVIKDVKQQ</sequence>
<dbReference type="Proteomes" id="UP000006443">
    <property type="component" value="Unassembled WGS sequence"/>
</dbReference>
<comment type="caution">
    <text evidence="1">The sequence shown here is derived from an EMBL/GenBank/DDBJ whole genome shotgun (WGS) entry which is preliminary data.</text>
</comment>
<proteinExistence type="predicted"/>
<dbReference type="STRING" id="555088.DealDRAFT_1026"/>
<gene>
    <name evidence="1" type="ORF">DealDRAFT_1026</name>
</gene>
<name>C0GEW7_DETAL</name>
<dbReference type="InterPro" id="IPR010898">
    <property type="entry name" value="Hpre_diP_synth_I"/>
</dbReference>
<dbReference type="AlphaFoldDB" id="C0GEW7"/>
<dbReference type="OrthoDB" id="9799095at2"/>
<protein>
    <submittedName>
        <fullName evidence="1">Heptaprenyl diphosphate synthase component I</fullName>
    </submittedName>
</protein>
<evidence type="ECO:0000313" key="1">
    <source>
        <dbReference type="EMBL" id="EEG78149.1"/>
    </source>
</evidence>
<accession>C0GEW7</accession>
<dbReference type="Gene3D" id="1.10.1760.20">
    <property type="match status" value="1"/>
</dbReference>
<dbReference type="InterPro" id="IPR014535">
    <property type="entry name" value="Hpre_diP_synt_I"/>
</dbReference>
<keyword evidence="2" id="KW-1185">Reference proteome</keyword>
<dbReference type="eggNOG" id="COG4769">
    <property type="taxonomic scope" value="Bacteria"/>
</dbReference>
<organism evidence="1 2">
    <name type="scientific">Dethiobacter alkaliphilus AHT 1</name>
    <dbReference type="NCBI Taxonomy" id="555088"/>
    <lineage>
        <taxon>Bacteria</taxon>
        <taxon>Bacillati</taxon>
        <taxon>Bacillota</taxon>
        <taxon>Dethiobacteria</taxon>
        <taxon>Dethiobacterales</taxon>
        <taxon>Dethiobacteraceae</taxon>
        <taxon>Dethiobacter</taxon>
    </lineage>
</organism>